<sequence>MTQVLPCSASVSLAPVLTGPVRAVPVTASLSRALYVDTLDPEIPALCLTAADAVRVPCALVLGPGVAVPTAAVGSTAWVGEGRIRLASGASAAVTRWWRPSRPQVHLLHADARQRALRELAASPNGPAGEFDPAIQELAAQLATALTDATGSTGSTGAADGVRALLGRGDGLTPLGDDVLAGALVTLNAASHPAAHVLGSMVSGELAARPGIATTPVSAALLAHAARGECIPELAAVLTDSAARLEPAISALLRVGHSSGFGLLLGVDLALSVLTGPTHALHPTGRMAE</sequence>
<proteinExistence type="predicted"/>
<dbReference type="RefSeq" id="WP_345728276.1">
    <property type="nucleotide sequence ID" value="NZ_BAAAYN010000017.1"/>
</dbReference>
<accession>A0ABP6SWR2</accession>
<dbReference type="Pfam" id="PF11392">
    <property type="entry name" value="AllH"/>
    <property type="match status" value="1"/>
</dbReference>
<dbReference type="Proteomes" id="UP001501676">
    <property type="component" value="Unassembled WGS sequence"/>
</dbReference>
<protein>
    <recommendedName>
        <fullName evidence="3">DUF2877 domain-containing protein</fullName>
    </recommendedName>
</protein>
<dbReference type="EMBL" id="BAAAYN010000017">
    <property type="protein sequence ID" value="GAA3386660.1"/>
    <property type="molecule type" value="Genomic_DNA"/>
</dbReference>
<evidence type="ECO:0000313" key="1">
    <source>
        <dbReference type="EMBL" id="GAA3386660.1"/>
    </source>
</evidence>
<reference evidence="2" key="1">
    <citation type="journal article" date="2019" name="Int. J. Syst. Evol. Microbiol.">
        <title>The Global Catalogue of Microorganisms (GCM) 10K type strain sequencing project: providing services to taxonomists for standard genome sequencing and annotation.</title>
        <authorList>
            <consortium name="The Broad Institute Genomics Platform"/>
            <consortium name="The Broad Institute Genome Sequencing Center for Infectious Disease"/>
            <person name="Wu L."/>
            <person name="Ma J."/>
        </authorList>
    </citation>
    <scope>NUCLEOTIDE SEQUENCE [LARGE SCALE GENOMIC DNA]</scope>
    <source>
        <strain evidence="2">JCM 9458</strain>
    </source>
</reference>
<keyword evidence="2" id="KW-1185">Reference proteome</keyword>
<comment type="caution">
    <text evidence="1">The sequence shown here is derived from an EMBL/GenBank/DDBJ whole genome shotgun (WGS) entry which is preliminary data.</text>
</comment>
<organism evidence="1 2">
    <name type="scientific">Cryptosporangium minutisporangium</name>
    <dbReference type="NCBI Taxonomy" id="113569"/>
    <lineage>
        <taxon>Bacteria</taxon>
        <taxon>Bacillati</taxon>
        <taxon>Actinomycetota</taxon>
        <taxon>Actinomycetes</taxon>
        <taxon>Cryptosporangiales</taxon>
        <taxon>Cryptosporangiaceae</taxon>
        <taxon>Cryptosporangium</taxon>
    </lineage>
</organism>
<gene>
    <name evidence="1" type="ORF">GCM10020369_25660</name>
</gene>
<dbReference type="InterPro" id="IPR021530">
    <property type="entry name" value="AllH-like"/>
</dbReference>
<name>A0ABP6SWR2_9ACTN</name>
<evidence type="ECO:0000313" key="2">
    <source>
        <dbReference type="Proteomes" id="UP001501676"/>
    </source>
</evidence>
<evidence type="ECO:0008006" key="3">
    <source>
        <dbReference type="Google" id="ProtNLM"/>
    </source>
</evidence>